<evidence type="ECO:0000256" key="3">
    <source>
        <dbReference type="ARBA" id="ARBA00022692"/>
    </source>
</evidence>
<dbReference type="OrthoDB" id="676979at2759"/>
<dbReference type="InterPro" id="IPR032675">
    <property type="entry name" value="LRR_dom_sf"/>
</dbReference>
<comment type="subcellular location">
    <subcellularLocation>
        <location evidence="1">Membrane</location>
    </subcellularLocation>
</comment>
<dbReference type="InterPro" id="IPR001611">
    <property type="entry name" value="Leu-rich_rpt"/>
</dbReference>
<evidence type="ECO:0000256" key="6">
    <source>
        <dbReference type="ARBA" id="ARBA00022989"/>
    </source>
</evidence>
<comment type="caution">
    <text evidence="10">The sequence shown here is derived from an EMBL/GenBank/DDBJ whole genome shotgun (WGS) entry which is preliminary data.</text>
</comment>
<dbReference type="InterPro" id="IPR003591">
    <property type="entry name" value="Leu-rich_rpt_typical-subtyp"/>
</dbReference>
<dbReference type="EMBL" id="AWWV01012290">
    <property type="protein sequence ID" value="OMO68013.1"/>
    <property type="molecule type" value="Genomic_DNA"/>
</dbReference>
<keyword evidence="5" id="KW-0677">Repeat</keyword>
<evidence type="ECO:0000256" key="4">
    <source>
        <dbReference type="ARBA" id="ARBA00022729"/>
    </source>
</evidence>
<sequence length="408" mass="44792">MATNAFPSVSSSYSMIFVVVLAFILTFVRSLTLESEVEVLRALKRSVDPNTIPPASYLSTWDFSGDPCESTGAKFLGILCSVPEGNSSSRIISIDLDAAGYDGFLTPLIGNLTELTAIDISKNRFRGPLPENIFDLKKLTRISLSGNFLTGSIPHRVYQLKELETLDLSNNLLSGPIPSGISALRRMKHLTLAHNGFIGKIPNLNGLWQLQTLELHSNMFVGNLPTLPTRLTTLTLCHNLLSGRITSLGTLKQLRSIDVSDNRFTGPISRGIFALPLLAQMNVSFNQLTAMEVNNNHEVGSPLQVFDAQGNRLQGHLPVNLVTFERLLEINLAHNQLTGRIPREYGVRLGNPWRTLFLDHNFLSGPLPSQFSHLKIRGSLASNCLRCTTTIPFCRGGQRPGSACLGEM</sequence>
<dbReference type="SUPFAM" id="SSF52058">
    <property type="entry name" value="L domain-like"/>
    <property type="match status" value="1"/>
</dbReference>
<proteinExistence type="predicted"/>
<feature type="domain" description="Leucine-rich repeat-containing N-terminal plant-type" evidence="9">
    <location>
        <begin position="34"/>
        <end position="81"/>
    </location>
</feature>
<accession>A0A1R3HCQ5</accession>
<keyword evidence="3 8" id="KW-0812">Transmembrane</keyword>
<evidence type="ECO:0000256" key="5">
    <source>
        <dbReference type="ARBA" id="ARBA00022737"/>
    </source>
</evidence>
<keyword evidence="11" id="KW-1185">Reference proteome</keyword>
<dbReference type="Gramene" id="OMO68013">
    <property type="protein sequence ID" value="OMO68013"/>
    <property type="gene ID" value="CCACVL1_20134"/>
</dbReference>
<evidence type="ECO:0000313" key="11">
    <source>
        <dbReference type="Proteomes" id="UP000188268"/>
    </source>
</evidence>
<dbReference type="InterPro" id="IPR013210">
    <property type="entry name" value="LRR_N_plant-typ"/>
</dbReference>
<dbReference type="OMA" id="ASECHGG"/>
<keyword evidence="7 8" id="KW-0472">Membrane</keyword>
<gene>
    <name evidence="10" type="ORF">CCACVL1_20134</name>
</gene>
<dbReference type="Proteomes" id="UP000188268">
    <property type="component" value="Unassembled WGS sequence"/>
</dbReference>
<evidence type="ECO:0000259" key="9">
    <source>
        <dbReference type="Pfam" id="PF08263"/>
    </source>
</evidence>
<protein>
    <submittedName>
        <fullName evidence="10">Leucine-rich repeat, typical subtype</fullName>
    </submittedName>
</protein>
<evidence type="ECO:0000313" key="10">
    <source>
        <dbReference type="EMBL" id="OMO68013.1"/>
    </source>
</evidence>
<dbReference type="Gene3D" id="3.80.10.10">
    <property type="entry name" value="Ribonuclease Inhibitor"/>
    <property type="match status" value="3"/>
</dbReference>
<dbReference type="STRING" id="210143.A0A1R3HCQ5"/>
<keyword evidence="6 8" id="KW-1133">Transmembrane helix</keyword>
<evidence type="ECO:0000256" key="1">
    <source>
        <dbReference type="ARBA" id="ARBA00004370"/>
    </source>
</evidence>
<dbReference type="Pfam" id="PF08263">
    <property type="entry name" value="LRRNT_2"/>
    <property type="match status" value="1"/>
</dbReference>
<dbReference type="PANTHER" id="PTHR48009:SF7">
    <property type="entry name" value="LEUCINE-RICH REPEAT (LRR) FAMILY PROTEIN"/>
    <property type="match status" value="1"/>
</dbReference>
<dbReference type="Pfam" id="PF13855">
    <property type="entry name" value="LRR_8"/>
    <property type="match status" value="1"/>
</dbReference>
<dbReference type="FunFam" id="3.80.10.10:FF:000400">
    <property type="entry name" value="Nuclear pore complex protein NUP107"/>
    <property type="match status" value="1"/>
</dbReference>
<dbReference type="InterPro" id="IPR053213">
    <property type="entry name" value="RLP29"/>
</dbReference>
<dbReference type="SMART" id="SM00369">
    <property type="entry name" value="LRR_TYP"/>
    <property type="match status" value="3"/>
</dbReference>
<dbReference type="Pfam" id="PF00560">
    <property type="entry name" value="LRR_1"/>
    <property type="match status" value="2"/>
</dbReference>
<organism evidence="10 11">
    <name type="scientific">Corchorus capsularis</name>
    <name type="common">Jute</name>
    <dbReference type="NCBI Taxonomy" id="210143"/>
    <lineage>
        <taxon>Eukaryota</taxon>
        <taxon>Viridiplantae</taxon>
        <taxon>Streptophyta</taxon>
        <taxon>Embryophyta</taxon>
        <taxon>Tracheophyta</taxon>
        <taxon>Spermatophyta</taxon>
        <taxon>Magnoliopsida</taxon>
        <taxon>eudicotyledons</taxon>
        <taxon>Gunneridae</taxon>
        <taxon>Pentapetalae</taxon>
        <taxon>rosids</taxon>
        <taxon>malvids</taxon>
        <taxon>Malvales</taxon>
        <taxon>Malvaceae</taxon>
        <taxon>Grewioideae</taxon>
        <taxon>Apeibeae</taxon>
        <taxon>Corchorus</taxon>
    </lineage>
</organism>
<evidence type="ECO:0000256" key="2">
    <source>
        <dbReference type="ARBA" id="ARBA00022614"/>
    </source>
</evidence>
<dbReference type="GO" id="GO:0016020">
    <property type="term" value="C:membrane"/>
    <property type="evidence" value="ECO:0007669"/>
    <property type="project" value="UniProtKB-SubCell"/>
</dbReference>
<name>A0A1R3HCQ5_COCAP</name>
<keyword evidence="2" id="KW-0433">Leucine-rich repeat</keyword>
<reference evidence="10 11" key="1">
    <citation type="submission" date="2013-09" db="EMBL/GenBank/DDBJ databases">
        <title>Corchorus capsularis genome sequencing.</title>
        <authorList>
            <person name="Alam M."/>
            <person name="Haque M.S."/>
            <person name="Islam M.S."/>
            <person name="Emdad E.M."/>
            <person name="Islam M.M."/>
            <person name="Ahmed B."/>
            <person name="Halim A."/>
            <person name="Hossen Q.M.M."/>
            <person name="Hossain M.Z."/>
            <person name="Ahmed R."/>
            <person name="Khan M.M."/>
            <person name="Islam R."/>
            <person name="Rashid M.M."/>
            <person name="Khan S.A."/>
            <person name="Rahman M.S."/>
            <person name="Alam M."/>
        </authorList>
    </citation>
    <scope>NUCLEOTIDE SEQUENCE [LARGE SCALE GENOMIC DNA]</scope>
    <source>
        <strain evidence="11">cv. CVL-1</strain>
        <tissue evidence="10">Whole seedling</tissue>
    </source>
</reference>
<evidence type="ECO:0000256" key="7">
    <source>
        <dbReference type="ARBA" id="ARBA00023136"/>
    </source>
</evidence>
<feature type="transmembrane region" description="Helical" evidence="8">
    <location>
        <begin position="12"/>
        <end position="31"/>
    </location>
</feature>
<dbReference type="PANTHER" id="PTHR48009">
    <property type="entry name" value="LEUCINE-RICH REPEAT (LRR) FAMILY PROTEIN"/>
    <property type="match status" value="1"/>
</dbReference>
<evidence type="ECO:0000256" key="8">
    <source>
        <dbReference type="SAM" id="Phobius"/>
    </source>
</evidence>
<keyword evidence="4" id="KW-0732">Signal</keyword>
<dbReference type="AlphaFoldDB" id="A0A1R3HCQ5"/>